<reference evidence="2 3" key="1">
    <citation type="submission" date="2021-06" db="EMBL/GenBank/DDBJ databases">
        <authorList>
            <person name="Palmer J.M."/>
        </authorList>
    </citation>
    <scope>NUCLEOTIDE SEQUENCE [LARGE SCALE GENOMIC DNA]</scope>
    <source>
        <strain evidence="2 3">MEX-2019</strain>
        <tissue evidence="2">Muscle</tissue>
    </source>
</reference>
<dbReference type="EMBL" id="JAHHUM010000524">
    <property type="protein sequence ID" value="KAK5619584.1"/>
    <property type="molecule type" value="Genomic_DNA"/>
</dbReference>
<evidence type="ECO:0000313" key="2">
    <source>
        <dbReference type="EMBL" id="KAK5619584.1"/>
    </source>
</evidence>
<keyword evidence="3" id="KW-1185">Reference proteome</keyword>
<protein>
    <submittedName>
        <fullName evidence="2">Uncharacterized protein</fullName>
    </submittedName>
</protein>
<proteinExistence type="predicted"/>
<feature type="compositionally biased region" description="Basic and acidic residues" evidence="1">
    <location>
        <begin position="1"/>
        <end position="27"/>
    </location>
</feature>
<sequence length="66" mass="7530">MEMETHKKFSQDEEPPRLAPDDCRQETAAEQVSLTHLEPDPEQSCSNWTEETASVHVPLCIIGFFL</sequence>
<comment type="caution">
    <text evidence="2">The sequence shown here is derived from an EMBL/GenBank/DDBJ whole genome shotgun (WGS) entry which is preliminary data.</text>
</comment>
<evidence type="ECO:0000313" key="3">
    <source>
        <dbReference type="Proteomes" id="UP001311232"/>
    </source>
</evidence>
<dbReference type="Proteomes" id="UP001311232">
    <property type="component" value="Unassembled WGS sequence"/>
</dbReference>
<name>A0AAV9SFJ6_9TELE</name>
<dbReference type="AlphaFoldDB" id="A0AAV9SFJ6"/>
<feature type="non-terminal residue" evidence="2">
    <location>
        <position position="66"/>
    </location>
</feature>
<accession>A0AAV9SFJ6</accession>
<feature type="region of interest" description="Disordered" evidence="1">
    <location>
        <begin position="1"/>
        <end position="45"/>
    </location>
</feature>
<gene>
    <name evidence="2" type="ORF">CRENBAI_012232</name>
</gene>
<organism evidence="2 3">
    <name type="scientific">Crenichthys baileyi</name>
    <name type="common">White River springfish</name>
    <dbReference type="NCBI Taxonomy" id="28760"/>
    <lineage>
        <taxon>Eukaryota</taxon>
        <taxon>Metazoa</taxon>
        <taxon>Chordata</taxon>
        <taxon>Craniata</taxon>
        <taxon>Vertebrata</taxon>
        <taxon>Euteleostomi</taxon>
        <taxon>Actinopterygii</taxon>
        <taxon>Neopterygii</taxon>
        <taxon>Teleostei</taxon>
        <taxon>Neoteleostei</taxon>
        <taxon>Acanthomorphata</taxon>
        <taxon>Ovalentaria</taxon>
        <taxon>Atherinomorphae</taxon>
        <taxon>Cyprinodontiformes</taxon>
        <taxon>Goodeidae</taxon>
        <taxon>Crenichthys</taxon>
    </lineage>
</organism>
<evidence type="ECO:0000256" key="1">
    <source>
        <dbReference type="SAM" id="MobiDB-lite"/>
    </source>
</evidence>